<evidence type="ECO:0000256" key="1">
    <source>
        <dbReference type="SAM" id="MobiDB-lite"/>
    </source>
</evidence>
<name>A0ABD2HWK2_9BILA</name>
<accession>A0ABD2HWK2</accession>
<dbReference type="EMBL" id="JBICBT010001397">
    <property type="protein sequence ID" value="KAL3069235.1"/>
    <property type="molecule type" value="Genomic_DNA"/>
</dbReference>
<gene>
    <name evidence="2" type="ORF">niasHT_034465</name>
</gene>
<keyword evidence="3" id="KW-1185">Reference proteome</keyword>
<protein>
    <submittedName>
        <fullName evidence="2">Uncharacterized protein</fullName>
    </submittedName>
</protein>
<comment type="caution">
    <text evidence="2">The sequence shown here is derived from an EMBL/GenBank/DDBJ whole genome shotgun (WGS) entry which is preliminary data.</text>
</comment>
<evidence type="ECO:0000313" key="3">
    <source>
        <dbReference type="Proteomes" id="UP001620626"/>
    </source>
</evidence>
<organism evidence="2 3">
    <name type="scientific">Heterodera trifolii</name>
    <dbReference type="NCBI Taxonomy" id="157864"/>
    <lineage>
        <taxon>Eukaryota</taxon>
        <taxon>Metazoa</taxon>
        <taxon>Ecdysozoa</taxon>
        <taxon>Nematoda</taxon>
        <taxon>Chromadorea</taxon>
        <taxon>Rhabditida</taxon>
        <taxon>Tylenchina</taxon>
        <taxon>Tylenchomorpha</taxon>
        <taxon>Tylenchoidea</taxon>
        <taxon>Heteroderidae</taxon>
        <taxon>Heteroderinae</taxon>
        <taxon>Heterodera</taxon>
    </lineage>
</organism>
<dbReference type="Proteomes" id="UP001620626">
    <property type="component" value="Unassembled WGS sequence"/>
</dbReference>
<feature type="compositionally biased region" description="Low complexity" evidence="1">
    <location>
        <begin position="185"/>
        <end position="196"/>
    </location>
</feature>
<feature type="compositionally biased region" description="Polar residues" evidence="1">
    <location>
        <begin position="240"/>
        <end position="265"/>
    </location>
</feature>
<feature type="region of interest" description="Disordered" evidence="1">
    <location>
        <begin position="336"/>
        <end position="355"/>
    </location>
</feature>
<evidence type="ECO:0000313" key="2">
    <source>
        <dbReference type="EMBL" id="KAL3069235.1"/>
    </source>
</evidence>
<feature type="compositionally biased region" description="Basic and acidic residues" evidence="1">
    <location>
        <begin position="144"/>
        <end position="161"/>
    </location>
</feature>
<sequence>MVGGDSVSFIEEAPPEFAHLVADELRVVHELRLGMPGKKNGVLCKKTANNGQNNELFDKICPNMATKWPIARKDRQPISPPLVAQPIIKRSGQLGQPGEPGLRVREGQARETAAGQSDGLGELDGKTELGQIAVSGALGKSARRQNEFEVRAEEGQKDRQNAEAFANAAATDSHGSALNGRNGKSGSRTHSNSYHSSSDENGGHRRRNGGNSRSDTSVVVQIGLPFGGNAASPAAGGQSNGKALSDSSSNRGKSVESSKAFQSTDFETDEADQLGIDESPIGRPSPRVSTLSGKQRSEYAEAAGSLSSSAASMANYEKRSSAIALGAGLNEDASSAAVRETAENENGAARAHFSASSSEYMHKIRQFSVDERAMKE</sequence>
<reference evidence="2 3" key="1">
    <citation type="submission" date="2024-10" db="EMBL/GenBank/DDBJ databases">
        <authorList>
            <person name="Kim D."/>
        </authorList>
    </citation>
    <scope>NUCLEOTIDE SEQUENCE [LARGE SCALE GENOMIC DNA]</scope>
    <source>
        <strain evidence="2">BH-2024</strain>
    </source>
</reference>
<proteinExistence type="predicted"/>
<dbReference type="AlphaFoldDB" id="A0ABD2HWK2"/>
<feature type="region of interest" description="Disordered" evidence="1">
    <location>
        <begin position="138"/>
        <end position="296"/>
    </location>
</feature>